<comment type="catalytic activity">
    <reaction evidence="5">
        <text>[protein]-L-glutamate 5-O-methyl ester + H2O = L-glutamyl-[protein] + methanol + H(+)</text>
        <dbReference type="Rhea" id="RHEA:23236"/>
        <dbReference type="Rhea" id="RHEA-COMP:10208"/>
        <dbReference type="Rhea" id="RHEA-COMP:10311"/>
        <dbReference type="ChEBI" id="CHEBI:15377"/>
        <dbReference type="ChEBI" id="CHEBI:15378"/>
        <dbReference type="ChEBI" id="CHEBI:17790"/>
        <dbReference type="ChEBI" id="CHEBI:29973"/>
        <dbReference type="ChEBI" id="CHEBI:82795"/>
        <dbReference type="EC" id="3.1.1.61"/>
    </reaction>
</comment>
<dbReference type="CDD" id="cd16432">
    <property type="entry name" value="CheB_Rec"/>
    <property type="match status" value="1"/>
</dbReference>
<dbReference type="PANTHER" id="PTHR42872">
    <property type="entry name" value="PROTEIN-GLUTAMATE METHYLESTERASE/PROTEIN-GLUTAMINE GLUTAMINASE"/>
    <property type="match status" value="1"/>
</dbReference>
<comment type="caution">
    <text evidence="9">The sequence shown here is derived from an EMBL/GenBank/DDBJ whole genome shotgun (WGS) entry which is preliminary data.</text>
</comment>
<evidence type="ECO:0000259" key="7">
    <source>
        <dbReference type="PROSITE" id="PS50110"/>
    </source>
</evidence>
<dbReference type="SUPFAM" id="SSF52738">
    <property type="entry name" value="Methylesterase CheB, C-terminal domain"/>
    <property type="match status" value="1"/>
</dbReference>
<dbReference type="InterPro" id="IPR000673">
    <property type="entry name" value="Sig_transdc_resp-reg_Me-estase"/>
</dbReference>
<dbReference type="Gene3D" id="3.40.50.180">
    <property type="entry name" value="Methylesterase CheB, C-terminal domain"/>
    <property type="match status" value="1"/>
</dbReference>
<dbReference type="InterPro" id="IPR008248">
    <property type="entry name" value="CheB-like"/>
</dbReference>
<protein>
    <recommendedName>
        <fullName evidence="4">protein-glutamate methylesterase</fullName>
        <ecNumber evidence="4">3.1.1.61</ecNumber>
    </recommendedName>
</protein>
<dbReference type="PROSITE" id="PS50122">
    <property type="entry name" value="CHEB"/>
    <property type="match status" value="1"/>
</dbReference>
<keyword evidence="1" id="KW-0963">Cytoplasm</keyword>
<dbReference type="PROSITE" id="PS50110">
    <property type="entry name" value="RESPONSE_REGULATORY"/>
    <property type="match status" value="1"/>
</dbReference>
<dbReference type="GO" id="GO:0000156">
    <property type="term" value="F:phosphorelay response regulator activity"/>
    <property type="evidence" value="ECO:0007669"/>
    <property type="project" value="InterPro"/>
</dbReference>
<dbReference type="GO" id="GO:0006935">
    <property type="term" value="P:chemotaxis"/>
    <property type="evidence" value="ECO:0007669"/>
    <property type="project" value="UniProtKB-KW"/>
</dbReference>
<dbReference type="AlphaFoldDB" id="A0A1J5U375"/>
<dbReference type="GO" id="GO:0005737">
    <property type="term" value="C:cytoplasm"/>
    <property type="evidence" value="ECO:0007669"/>
    <property type="project" value="InterPro"/>
</dbReference>
<dbReference type="EC" id="3.1.1.61" evidence="4"/>
<organism evidence="9">
    <name type="scientific">mine drainage metagenome</name>
    <dbReference type="NCBI Taxonomy" id="410659"/>
    <lineage>
        <taxon>unclassified sequences</taxon>
        <taxon>metagenomes</taxon>
        <taxon>ecological metagenomes</taxon>
    </lineage>
</organism>
<dbReference type="HAMAP" id="MF_00099">
    <property type="entry name" value="CheB_chemtxs"/>
    <property type="match status" value="1"/>
</dbReference>
<dbReference type="GO" id="GO:0008984">
    <property type="term" value="F:protein-glutamate methylesterase activity"/>
    <property type="evidence" value="ECO:0007669"/>
    <property type="project" value="UniProtKB-EC"/>
</dbReference>
<dbReference type="NCBIfam" id="NF001965">
    <property type="entry name" value="PRK00742.1"/>
    <property type="match status" value="1"/>
</dbReference>
<accession>A0A1J5U375</accession>
<dbReference type="NCBIfam" id="NF009206">
    <property type="entry name" value="PRK12555.1"/>
    <property type="match status" value="1"/>
</dbReference>
<evidence type="ECO:0000256" key="6">
    <source>
        <dbReference type="SAM" id="MobiDB-lite"/>
    </source>
</evidence>
<dbReference type="InterPro" id="IPR035909">
    <property type="entry name" value="CheB_C"/>
</dbReference>
<evidence type="ECO:0000256" key="5">
    <source>
        <dbReference type="ARBA" id="ARBA00048267"/>
    </source>
</evidence>
<feature type="region of interest" description="Disordered" evidence="6">
    <location>
        <begin position="140"/>
        <end position="194"/>
    </location>
</feature>
<keyword evidence="2" id="KW-0145">Chemotaxis</keyword>
<dbReference type="InterPro" id="IPR011006">
    <property type="entry name" value="CheY-like_superfamily"/>
</dbReference>
<feature type="domain" description="CheB-type methylesterase" evidence="8">
    <location>
        <begin position="190"/>
        <end position="390"/>
    </location>
</feature>
<keyword evidence="3 9" id="KW-0378">Hydrolase</keyword>
<reference evidence="9" key="1">
    <citation type="submission" date="2016-10" db="EMBL/GenBank/DDBJ databases">
        <title>Sequence of Gallionella enrichment culture.</title>
        <authorList>
            <person name="Poehlein A."/>
            <person name="Muehling M."/>
            <person name="Daniel R."/>
        </authorList>
    </citation>
    <scope>NUCLEOTIDE SEQUENCE</scope>
</reference>
<dbReference type="SMART" id="SM00448">
    <property type="entry name" value="REC"/>
    <property type="match status" value="1"/>
</dbReference>
<evidence type="ECO:0000256" key="4">
    <source>
        <dbReference type="ARBA" id="ARBA00039140"/>
    </source>
</evidence>
<evidence type="ECO:0000256" key="2">
    <source>
        <dbReference type="ARBA" id="ARBA00022500"/>
    </source>
</evidence>
<evidence type="ECO:0000256" key="3">
    <source>
        <dbReference type="ARBA" id="ARBA00022801"/>
    </source>
</evidence>
<feature type="compositionally biased region" description="Basic and acidic residues" evidence="6">
    <location>
        <begin position="157"/>
        <end position="169"/>
    </location>
</feature>
<dbReference type="SUPFAM" id="SSF52172">
    <property type="entry name" value="CheY-like"/>
    <property type="match status" value="1"/>
</dbReference>
<evidence type="ECO:0000259" key="8">
    <source>
        <dbReference type="PROSITE" id="PS50122"/>
    </source>
</evidence>
<dbReference type="EMBL" id="MLJW01000002">
    <property type="protein sequence ID" value="OIR18766.1"/>
    <property type="molecule type" value="Genomic_DNA"/>
</dbReference>
<dbReference type="Pfam" id="PF00072">
    <property type="entry name" value="Response_reg"/>
    <property type="match status" value="1"/>
</dbReference>
<evidence type="ECO:0000313" key="9">
    <source>
        <dbReference type="EMBL" id="OIR18766.1"/>
    </source>
</evidence>
<sequence>MTNASNRKIRVFVVDDSAVVRRLVTDALKADPDIEVVGTAMDPYIARNKLKDLEPDVMTLDIEMPRMDGLTFLQLIMDHRPMPVIIMSSLSQRGSQVALEALQLGAIDVLGKPDGASSFGDLGPQLIEKIKAAAIAKVKRRPLPESDDPAQAAVPQDKSRRPASDRAKDSAVQPVIRRPAPPAPVAKPPPATPSQLLCRDPRALILLGASTGGTEALSEILTKLPNTLPPIAIVQHIPPRFSQAFAQRLNKICQLEVREAVDGDVLTPGLALIAPGNYHMMVQRVGERYRVRVADGPMIWHQRPAVDVLFKSGADCAGPHVLSGLLTGMGKDGAEGLLRLREKGAVTFAQDEASCIVYGMPKAAWENGAAQRQLPLDHIADYLVSAITAFPANPKPPSASSPAALSQA</sequence>
<dbReference type="PANTHER" id="PTHR42872:SF6">
    <property type="entry name" value="PROTEIN-GLUTAMATE METHYLESTERASE_PROTEIN-GLUTAMINE GLUTAMINASE"/>
    <property type="match status" value="1"/>
</dbReference>
<feature type="domain" description="Response regulatory" evidence="7">
    <location>
        <begin position="10"/>
        <end position="127"/>
    </location>
</feature>
<feature type="compositionally biased region" description="Pro residues" evidence="6">
    <location>
        <begin position="179"/>
        <end position="192"/>
    </location>
</feature>
<dbReference type="CDD" id="cd17541">
    <property type="entry name" value="REC_CheB-like"/>
    <property type="match status" value="1"/>
</dbReference>
<evidence type="ECO:0000256" key="1">
    <source>
        <dbReference type="ARBA" id="ARBA00022490"/>
    </source>
</evidence>
<dbReference type="PIRSF" id="PIRSF000876">
    <property type="entry name" value="RR_chemtxs_CheB"/>
    <property type="match status" value="1"/>
</dbReference>
<dbReference type="Gene3D" id="3.40.50.2300">
    <property type="match status" value="1"/>
</dbReference>
<proteinExistence type="inferred from homology"/>
<dbReference type="InterPro" id="IPR001789">
    <property type="entry name" value="Sig_transdc_resp-reg_receiver"/>
</dbReference>
<name>A0A1J5U375_9ZZZZ</name>
<dbReference type="Pfam" id="PF01339">
    <property type="entry name" value="CheB_methylest"/>
    <property type="match status" value="1"/>
</dbReference>
<gene>
    <name evidence="9" type="primary">cheB_1</name>
    <name evidence="9" type="ORF">GALL_11060</name>
</gene>